<evidence type="ECO:0000256" key="3">
    <source>
        <dbReference type="ARBA" id="ARBA00022679"/>
    </source>
</evidence>
<dbReference type="GO" id="GO:0050667">
    <property type="term" value="P:homocysteine metabolic process"/>
    <property type="evidence" value="ECO:0007669"/>
    <property type="project" value="TreeGrafter"/>
</dbReference>
<dbReference type="InterPro" id="IPR003726">
    <property type="entry name" value="HCY_dom"/>
</dbReference>
<organism evidence="9 10">
    <name type="scientific">Steinernema carpocapsae</name>
    <name type="common">Entomopathogenic nematode</name>
    <dbReference type="NCBI Taxonomy" id="34508"/>
    <lineage>
        <taxon>Eukaryota</taxon>
        <taxon>Metazoa</taxon>
        <taxon>Ecdysozoa</taxon>
        <taxon>Nematoda</taxon>
        <taxon>Chromadorea</taxon>
        <taxon>Rhabditida</taxon>
        <taxon>Tylenchina</taxon>
        <taxon>Panagrolaimomorpha</taxon>
        <taxon>Strongyloidoidea</taxon>
        <taxon>Steinernematidae</taxon>
        <taxon>Steinernema</taxon>
    </lineage>
</organism>
<dbReference type="Gene3D" id="3.20.20.330">
    <property type="entry name" value="Homocysteine-binding-like domain"/>
    <property type="match status" value="1"/>
</dbReference>
<dbReference type="GO" id="GO:0046653">
    <property type="term" value="P:tetrahydrofolate metabolic process"/>
    <property type="evidence" value="ECO:0007669"/>
    <property type="project" value="TreeGrafter"/>
</dbReference>
<keyword evidence="6" id="KW-0170">Cobalt</keyword>
<keyword evidence="5" id="KW-0479">Metal-binding</keyword>
<evidence type="ECO:0000256" key="1">
    <source>
        <dbReference type="ARBA" id="ARBA00010398"/>
    </source>
</evidence>
<dbReference type="InterPro" id="IPR036589">
    <property type="entry name" value="HCY_dom_sf"/>
</dbReference>
<evidence type="ECO:0000256" key="4">
    <source>
        <dbReference type="ARBA" id="ARBA00022691"/>
    </source>
</evidence>
<accession>A0A4U8ULQ8</accession>
<comment type="similarity">
    <text evidence="1">Belongs to the vitamin-B12 dependent methionine synthase family.</text>
</comment>
<dbReference type="OrthoDB" id="261426at2759"/>
<dbReference type="Proteomes" id="UP000298663">
    <property type="component" value="Chromosome X"/>
</dbReference>
<dbReference type="GO" id="GO:0032259">
    <property type="term" value="P:methylation"/>
    <property type="evidence" value="ECO:0007669"/>
    <property type="project" value="UniProtKB-KW"/>
</dbReference>
<reference evidence="9 10" key="1">
    <citation type="journal article" date="2015" name="Genome Biol.">
        <title>Comparative genomics of Steinernema reveals deeply conserved gene regulatory networks.</title>
        <authorList>
            <person name="Dillman A.R."/>
            <person name="Macchietto M."/>
            <person name="Porter C.F."/>
            <person name="Rogers A."/>
            <person name="Williams B."/>
            <person name="Antoshechkin I."/>
            <person name="Lee M.M."/>
            <person name="Goodwin Z."/>
            <person name="Lu X."/>
            <person name="Lewis E.E."/>
            <person name="Goodrich-Blair H."/>
            <person name="Stock S.P."/>
            <person name="Adams B.J."/>
            <person name="Sternberg P.W."/>
            <person name="Mortazavi A."/>
        </authorList>
    </citation>
    <scope>NUCLEOTIDE SEQUENCE [LARGE SCALE GENOMIC DNA]</scope>
    <source>
        <strain evidence="9 10">ALL</strain>
    </source>
</reference>
<evidence type="ECO:0000256" key="7">
    <source>
        <dbReference type="ARBA" id="ARBA00034478"/>
    </source>
</evidence>
<keyword evidence="10" id="KW-1185">Reference proteome</keyword>
<dbReference type="AlphaFoldDB" id="A0A4U8ULQ8"/>
<evidence type="ECO:0000259" key="8">
    <source>
        <dbReference type="Pfam" id="PF02574"/>
    </source>
</evidence>
<dbReference type="EMBL" id="CM016762">
    <property type="protein sequence ID" value="TMS33105.1"/>
    <property type="molecule type" value="Genomic_DNA"/>
</dbReference>
<dbReference type="GO" id="GO:0046872">
    <property type="term" value="F:metal ion binding"/>
    <property type="evidence" value="ECO:0007669"/>
    <property type="project" value="UniProtKB-KW"/>
</dbReference>
<proteinExistence type="inferred from homology"/>
<keyword evidence="2" id="KW-0489">Methyltransferase</keyword>
<keyword evidence="3" id="KW-0808">Transferase</keyword>
<dbReference type="GO" id="GO:0005829">
    <property type="term" value="C:cytosol"/>
    <property type="evidence" value="ECO:0007669"/>
    <property type="project" value="TreeGrafter"/>
</dbReference>
<keyword evidence="4" id="KW-0949">S-adenosyl-L-methionine</keyword>
<evidence type="ECO:0000256" key="6">
    <source>
        <dbReference type="ARBA" id="ARBA00023285"/>
    </source>
</evidence>
<comment type="pathway">
    <text evidence="7">Amino-acid biosynthesis; L-methionine biosynthesis via de novo pathway.</text>
</comment>
<dbReference type="PANTHER" id="PTHR45833:SF1">
    <property type="entry name" value="METHIONINE SYNTHASE"/>
    <property type="match status" value="1"/>
</dbReference>
<feature type="domain" description="Hcy-binding" evidence="8">
    <location>
        <begin position="30"/>
        <end position="82"/>
    </location>
</feature>
<dbReference type="InterPro" id="IPR050554">
    <property type="entry name" value="Met_Synthase/Corrinoid"/>
</dbReference>
<evidence type="ECO:0000256" key="5">
    <source>
        <dbReference type="ARBA" id="ARBA00022723"/>
    </source>
</evidence>
<dbReference type="GO" id="GO:0008705">
    <property type="term" value="F:methionine synthase activity"/>
    <property type="evidence" value="ECO:0007669"/>
    <property type="project" value="TreeGrafter"/>
</dbReference>
<evidence type="ECO:0000256" key="2">
    <source>
        <dbReference type="ARBA" id="ARBA00022603"/>
    </source>
</evidence>
<protein>
    <recommendedName>
        <fullName evidence="8">Hcy-binding domain-containing protein</fullName>
    </recommendedName>
</protein>
<dbReference type="Pfam" id="PF02574">
    <property type="entry name" value="S-methyl_trans"/>
    <property type="match status" value="1"/>
</dbReference>
<comment type="caution">
    <text evidence="9">The sequence shown here is derived from an EMBL/GenBank/DDBJ whole genome shotgun (WGS) entry which is preliminary data.</text>
</comment>
<sequence length="93" mass="10298">MIQREHLEENDFRADILADHYLPLKGNNDLLSLYLESGADFIETNTFSGTAMAQADHGCEGLVNNINRKSAELAKKACEVVARKTGSNIVYIL</sequence>
<dbReference type="SUPFAM" id="SSF82282">
    <property type="entry name" value="Homocysteine S-methyltransferase"/>
    <property type="match status" value="1"/>
</dbReference>
<reference evidence="9 10" key="2">
    <citation type="journal article" date="2019" name="G3 (Bethesda)">
        <title>Hybrid Assembly of the Genome of the Entomopathogenic Nematode Steinernema carpocapsae Identifies the X-Chromosome.</title>
        <authorList>
            <person name="Serra L."/>
            <person name="Macchietto M."/>
            <person name="Macias-Munoz A."/>
            <person name="McGill C.J."/>
            <person name="Rodriguez I.M."/>
            <person name="Rodriguez B."/>
            <person name="Murad R."/>
            <person name="Mortazavi A."/>
        </authorList>
    </citation>
    <scope>NUCLEOTIDE SEQUENCE [LARGE SCALE GENOMIC DNA]</scope>
    <source>
        <strain evidence="9 10">ALL</strain>
    </source>
</reference>
<dbReference type="EMBL" id="AZBU02000001">
    <property type="protein sequence ID" value="TMS33105.1"/>
    <property type="molecule type" value="Genomic_DNA"/>
</dbReference>
<dbReference type="PANTHER" id="PTHR45833">
    <property type="entry name" value="METHIONINE SYNTHASE"/>
    <property type="match status" value="1"/>
</dbReference>
<name>A0A4U8ULQ8_STECR</name>
<evidence type="ECO:0000313" key="10">
    <source>
        <dbReference type="Proteomes" id="UP000298663"/>
    </source>
</evidence>
<dbReference type="STRING" id="34508.A0A4U8ULQ8"/>
<gene>
    <name evidence="9" type="ORF">L596_000881</name>
</gene>
<evidence type="ECO:0000313" key="9">
    <source>
        <dbReference type="EMBL" id="TMS33105.1"/>
    </source>
</evidence>